<dbReference type="Pfam" id="PF00015">
    <property type="entry name" value="MCPsignal"/>
    <property type="match status" value="1"/>
</dbReference>
<sequence length="580" mass="61421">MEAWFGQKSRAIDAMAADYRADHDVKRLLETVRLVKQASDLATILYGFDDGRAYSTLSGGGWHNGIADPAQYDPRQRPWYAQAQAASGVELTDFYTDSTTGKLVVSLIKGIPGGAVLGDIELDILAETVANVDIPGAVAAIVDEHGQALASNSAALTVGTRLNEIGLSVVQQMMLSQDAVNVDYTLKGVDKVAFTKAIHLVNGQKWYLFIGIDKSVAYAEADQALTQSIISSLIMIAIATALVLALLNVLYRPITALKSVIVDLSQGNGDLTRRLPVTSQDDLGKISEGINTFIASLQSLMLEVAQSSTNISRSVDALKQQTETNAEILTQHSSETEQVVTAIEEMSSTASDVAGNASQASQFTQSTHTQVAKSGVIVTEAAATAAQMITDVDQTAAQIAEINQASQDITKVLEIIGEIAEQTNLLALNAAIEAARAGSQGRGFAVVADEVRALAARTQASTAEIEQTVKQLRQSSDAAINAMQATKATCEATEQQSQRIASDLTSVGDSVTQVNDLNAQIATAAEQQSSVTQEISRNMSAIREIVMTIAKNGEDTSSEALNLAAANSQLESVVAEFKLQ</sequence>
<keyword evidence="5" id="KW-1133">Transmembrane helix</keyword>
<proteinExistence type="inferred from homology"/>
<evidence type="ECO:0000256" key="2">
    <source>
        <dbReference type="ARBA" id="ARBA00023224"/>
    </source>
</evidence>
<dbReference type="Pfam" id="PF00672">
    <property type="entry name" value="HAMP"/>
    <property type="match status" value="1"/>
</dbReference>
<dbReference type="CDD" id="cd11386">
    <property type="entry name" value="MCP_signal"/>
    <property type="match status" value="1"/>
</dbReference>
<reference evidence="8" key="1">
    <citation type="submission" date="2022-07" db="EMBL/GenBank/DDBJ databases">
        <title>Genome sequencing of Photobacterium atrarenae GJH2-4.</title>
        <authorList>
            <person name="Park S.-J."/>
        </authorList>
    </citation>
    <scope>NUCLEOTIDE SEQUENCE</scope>
    <source>
        <strain evidence="8">GJH2-4</strain>
    </source>
</reference>
<name>A0ABY5GNV6_9GAMM</name>
<keyword evidence="9" id="KW-1185">Reference proteome</keyword>
<dbReference type="EMBL" id="CP101510">
    <property type="protein sequence ID" value="UTV31043.1"/>
    <property type="molecule type" value="Genomic_DNA"/>
</dbReference>
<protein>
    <submittedName>
        <fullName evidence="8">Methyl-accepting chemotaxis protein</fullName>
    </submittedName>
</protein>
<dbReference type="SUPFAM" id="SSF103190">
    <property type="entry name" value="Sensory domain-like"/>
    <property type="match status" value="1"/>
</dbReference>
<keyword evidence="2 4" id="KW-0807">Transducer</keyword>
<dbReference type="InterPro" id="IPR004089">
    <property type="entry name" value="MCPsignal_dom"/>
</dbReference>
<dbReference type="PANTHER" id="PTHR32089">
    <property type="entry name" value="METHYL-ACCEPTING CHEMOTAXIS PROTEIN MCPB"/>
    <property type="match status" value="1"/>
</dbReference>
<evidence type="ECO:0000313" key="8">
    <source>
        <dbReference type="EMBL" id="UTV31043.1"/>
    </source>
</evidence>
<dbReference type="PANTHER" id="PTHR32089:SF55">
    <property type="entry name" value="METHYL ACCEPTING SENSORY TRANSDUCER WITH CACHE_2 SMALL MOLECULE BINDING DOMAIN"/>
    <property type="match status" value="1"/>
</dbReference>
<evidence type="ECO:0000259" key="6">
    <source>
        <dbReference type="PROSITE" id="PS50111"/>
    </source>
</evidence>
<dbReference type="InterPro" id="IPR029151">
    <property type="entry name" value="Sensor-like_sf"/>
</dbReference>
<dbReference type="Gene3D" id="1.10.287.950">
    <property type="entry name" value="Methyl-accepting chemotaxis protein"/>
    <property type="match status" value="1"/>
</dbReference>
<dbReference type="PROSITE" id="PS50111">
    <property type="entry name" value="CHEMOTAXIS_TRANSDUC_2"/>
    <property type="match status" value="1"/>
</dbReference>
<dbReference type="Proteomes" id="UP001057998">
    <property type="component" value="Chromosome 3"/>
</dbReference>
<keyword evidence="5" id="KW-0812">Transmembrane</keyword>
<keyword evidence="5" id="KW-0472">Membrane</keyword>
<dbReference type="CDD" id="cd06225">
    <property type="entry name" value="HAMP"/>
    <property type="match status" value="1"/>
</dbReference>
<organism evidence="8 9">
    <name type="scientific">Photobacterium atrarenae</name>
    <dbReference type="NCBI Taxonomy" id="865757"/>
    <lineage>
        <taxon>Bacteria</taxon>
        <taxon>Pseudomonadati</taxon>
        <taxon>Pseudomonadota</taxon>
        <taxon>Gammaproteobacteria</taxon>
        <taxon>Vibrionales</taxon>
        <taxon>Vibrionaceae</taxon>
        <taxon>Photobacterium</taxon>
    </lineage>
</organism>
<evidence type="ECO:0000256" key="5">
    <source>
        <dbReference type="SAM" id="Phobius"/>
    </source>
</evidence>
<feature type="transmembrane region" description="Helical" evidence="5">
    <location>
        <begin position="229"/>
        <end position="251"/>
    </location>
</feature>
<dbReference type="SMART" id="SM00283">
    <property type="entry name" value="MA"/>
    <property type="match status" value="1"/>
</dbReference>
<evidence type="ECO:0000256" key="3">
    <source>
        <dbReference type="ARBA" id="ARBA00029447"/>
    </source>
</evidence>
<feature type="domain" description="HAMP" evidence="7">
    <location>
        <begin position="248"/>
        <end position="302"/>
    </location>
</feature>
<comment type="subcellular location">
    <subcellularLocation>
        <location evidence="1">Cell inner membrane</location>
    </subcellularLocation>
</comment>
<dbReference type="SMART" id="SM00304">
    <property type="entry name" value="HAMP"/>
    <property type="match status" value="1"/>
</dbReference>
<evidence type="ECO:0000256" key="4">
    <source>
        <dbReference type="PROSITE-ProRule" id="PRU00284"/>
    </source>
</evidence>
<dbReference type="InterPro" id="IPR003660">
    <property type="entry name" value="HAMP_dom"/>
</dbReference>
<evidence type="ECO:0000313" key="9">
    <source>
        <dbReference type="Proteomes" id="UP001057998"/>
    </source>
</evidence>
<dbReference type="SUPFAM" id="SSF58104">
    <property type="entry name" value="Methyl-accepting chemotaxis protein (MCP) signaling domain"/>
    <property type="match status" value="1"/>
</dbReference>
<feature type="domain" description="Methyl-accepting transducer" evidence="6">
    <location>
        <begin position="307"/>
        <end position="543"/>
    </location>
</feature>
<dbReference type="Gene3D" id="3.30.450.20">
    <property type="entry name" value="PAS domain"/>
    <property type="match status" value="2"/>
</dbReference>
<dbReference type="PROSITE" id="PS50885">
    <property type="entry name" value="HAMP"/>
    <property type="match status" value="1"/>
</dbReference>
<comment type="similarity">
    <text evidence="3">Belongs to the methyl-accepting chemotaxis (MCP) protein family.</text>
</comment>
<evidence type="ECO:0000256" key="1">
    <source>
        <dbReference type="ARBA" id="ARBA00004533"/>
    </source>
</evidence>
<accession>A0ABY5GNV6</accession>
<evidence type="ECO:0000259" key="7">
    <source>
        <dbReference type="PROSITE" id="PS50885"/>
    </source>
</evidence>
<gene>
    <name evidence="8" type="ORF">NNL38_24535</name>
</gene>